<gene>
    <name evidence="4" type="ORF">SAMN06265370_12035</name>
</gene>
<evidence type="ECO:0000256" key="1">
    <source>
        <dbReference type="SAM" id="Coils"/>
    </source>
</evidence>
<keyword evidence="1" id="KW-0175">Coiled coil</keyword>
<dbReference type="EMBL" id="FZNN01000020">
    <property type="protein sequence ID" value="SNR74839.1"/>
    <property type="molecule type" value="Genomic_DNA"/>
</dbReference>
<keyword evidence="3" id="KW-0812">Transmembrane</keyword>
<feature type="transmembrane region" description="Helical" evidence="3">
    <location>
        <begin position="84"/>
        <end position="105"/>
    </location>
</feature>
<evidence type="ECO:0000313" key="5">
    <source>
        <dbReference type="Proteomes" id="UP000198417"/>
    </source>
</evidence>
<organism evidence="4 5">
    <name type="scientific">Puniceibacterium sediminis</name>
    <dbReference type="NCBI Taxonomy" id="1608407"/>
    <lineage>
        <taxon>Bacteria</taxon>
        <taxon>Pseudomonadati</taxon>
        <taxon>Pseudomonadota</taxon>
        <taxon>Alphaproteobacteria</taxon>
        <taxon>Rhodobacterales</taxon>
        <taxon>Paracoccaceae</taxon>
        <taxon>Puniceibacterium</taxon>
    </lineage>
</organism>
<accession>A0A238YWE7</accession>
<feature type="coiled-coil region" evidence="1">
    <location>
        <begin position="348"/>
        <end position="375"/>
    </location>
</feature>
<name>A0A238YWE7_9RHOB</name>
<feature type="compositionally biased region" description="Basic residues" evidence="2">
    <location>
        <begin position="758"/>
        <end position="769"/>
    </location>
</feature>
<protein>
    <submittedName>
        <fullName evidence="4">Uncharacterized protein</fullName>
    </submittedName>
</protein>
<evidence type="ECO:0000313" key="4">
    <source>
        <dbReference type="EMBL" id="SNR74839.1"/>
    </source>
</evidence>
<keyword evidence="3" id="KW-1133">Transmembrane helix</keyword>
<keyword evidence="3" id="KW-0472">Membrane</keyword>
<reference evidence="4 5" key="1">
    <citation type="submission" date="2017-06" db="EMBL/GenBank/DDBJ databases">
        <authorList>
            <person name="Kim H.J."/>
            <person name="Triplett B.A."/>
        </authorList>
    </citation>
    <scope>NUCLEOTIDE SEQUENCE [LARGE SCALE GENOMIC DNA]</scope>
    <source>
        <strain evidence="4 5">DSM 29052</strain>
    </source>
</reference>
<evidence type="ECO:0000256" key="2">
    <source>
        <dbReference type="SAM" id="MobiDB-lite"/>
    </source>
</evidence>
<proteinExistence type="predicted"/>
<keyword evidence="5" id="KW-1185">Reference proteome</keyword>
<feature type="coiled-coil region" evidence="1">
    <location>
        <begin position="180"/>
        <end position="207"/>
    </location>
</feature>
<feature type="transmembrane region" description="Helical" evidence="3">
    <location>
        <begin position="53"/>
        <end position="72"/>
    </location>
</feature>
<feature type="region of interest" description="Disordered" evidence="2">
    <location>
        <begin position="676"/>
        <end position="769"/>
    </location>
</feature>
<evidence type="ECO:0000256" key="3">
    <source>
        <dbReference type="SAM" id="Phobius"/>
    </source>
</evidence>
<dbReference type="Proteomes" id="UP000198417">
    <property type="component" value="Unassembled WGS sequence"/>
</dbReference>
<dbReference type="RefSeq" id="WP_089272957.1">
    <property type="nucleotide sequence ID" value="NZ_FZNN01000020.1"/>
</dbReference>
<feature type="compositionally biased region" description="Polar residues" evidence="2">
    <location>
        <begin position="717"/>
        <end position="736"/>
    </location>
</feature>
<feature type="transmembrane region" description="Helical" evidence="3">
    <location>
        <begin position="12"/>
        <end position="33"/>
    </location>
</feature>
<sequence>MEIQNIERPIGVWLAAITIGGLGLIMTILGVFGGVDEILSAGSEGDRLLPIKIMVLSAFILVLFGLFSSLAADAISGKTNVGRTFAILGFAIAFVAVGFFSFTYWSNQLSGALEIEAEEVNRQITTLSAFPDEVVGISKDFTSAAQETILTGNAAKTFMDEFTTIVEAAKMIGDISEKSSERQSEKLKEAQGRVKKLNEGISDAEAEKGRAKTLIANYVQSFEGYFGKAPPQQQDRRRLIADLQNALSDECGFAGDAPISFSEADRLLVFQGAPETPKPFSAGQIVPQTNGRACGGRGQLERARAALNALSEIFADIPTDLCASLSRARGAGSCTRETGVALLFLTELQEQDERIARADETAAALNRQLPSAKQAVEAASGTVNVSSTEVLLSELEAFKRSPTPDALAALEDDCEWLSELTDAETGACSASALSLEVASLAALKSAHIDLQDECTSGKTQIEQERAPIIDTTKTNDAGSQQALQARAGRLTQLGDDHIAPCFAGARTLIRDNPDLLIELDTEEVKFKQFSAGLTQVPPPFIRTVERVKALFTGQGVNAYAVVLAFVITVEFGVFSAKLLINRATPPAPPALDSFTVAHAKAARTLLDKVGPRDKRGNSDLLPDFQTKIVDEDHRRMVVTLVDDLIDNNMAIIRENRAGQSTRINGQGRNFLKSLAEYPFPDPASEDGADNLAGLRPGSFSPKPRPDPAPKPKPASSGVLNSIRDTFSKGSGGTSAEPTPRPNAPTIHLDKGRPLPPRRGQHPFGMKRRK</sequence>
<dbReference type="AlphaFoldDB" id="A0A238YWE7"/>